<dbReference type="Pfam" id="PF02785">
    <property type="entry name" value="Biotin_carb_C"/>
    <property type="match status" value="1"/>
</dbReference>
<organism evidence="9 10">
    <name type="scientific">Marasmiellus scandens</name>
    <dbReference type="NCBI Taxonomy" id="2682957"/>
    <lineage>
        <taxon>Eukaryota</taxon>
        <taxon>Fungi</taxon>
        <taxon>Dikarya</taxon>
        <taxon>Basidiomycota</taxon>
        <taxon>Agaricomycotina</taxon>
        <taxon>Agaricomycetes</taxon>
        <taxon>Agaricomycetidae</taxon>
        <taxon>Agaricales</taxon>
        <taxon>Marasmiineae</taxon>
        <taxon>Omphalotaceae</taxon>
        <taxon>Marasmiellus</taxon>
    </lineage>
</organism>
<evidence type="ECO:0000259" key="7">
    <source>
        <dbReference type="PROSITE" id="PS50975"/>
    </source>
</evidence>
<dbReference type="PROSITE" id="PS00866">
    <property type="entry name" value="CPSASE_1"/>
    <property type="match status" value="1"/>
</dbReference>
<dbReference type="PROSITE" id="PS50979">
    <property type="entry name" value="BC"/>
    <property type="match status" value="1"/>
</dbReference>
<dbReference type="SMART" id="SM00797">
    <property type="entry name" value="AHS2"/>
    <property type="match status" value="1"/>
</dbReference>
<dbReference type="InterPro" id="IPR016185">
    <property type="entry name" value="PreATP-grasp_dom_sf"/>
</dbReference>
<evidence type="ECO:0000256" key="5">
    <source>
        <dbReference type="ARBA" id="ARBA00023267"/>
    </source>
</evidence>
<dbReference type="CDD" id="cd06850">
    <property type="entry name" value="biotinyl_domain"/>
    <property type="match status" value="1"/>
</dbReference>
<dbReference type="EMBL" id="JBANRG010000008">
    <property type="protein sequence ID" value="KAK7464217.1"/>
    <property type="molecule type" value="Genomic_DNA"/>
</dbReference>
<accession>A0ABR1JSA8</accession>
<dbReference type="PANTHER" id="PTHR18866:SF128">
    <property type="entry name" value="UREA AMIDOLYASE"/>
    <property type="match status" value="1"/>
</dbReference>
<dbReference type="SUPFAM" id="SSF51230">
    <property type="entry name" value="Single hybrid motif"/>
    <property type="match status" value="1"/>
</dbReference>
<evidence type="ECO:0000256" key="3">
    <source>
        <dbReference type="ARBA" id="ARBA00022801"/>
    </source>
</evidence>
<keyword evidence="10" id="KW-1185">Reference proteome</keyword>
<dbReference type="InterPro" id="IPR011764">
    <property type="entry name" value="Biotin_carboxylation_dom"/>
</dbReference>
<evidence type="ECO:0000256" key="1">
    <source>
        <dbReference type="ARBA" id="ARBA00022598"/>
    </source>
</evidence>
<keyword evidence="2 6" id="KW-0547">Nucleotide-binding</keyword>
<dbReference type="PANTHER" id="PTHR18866">
    <property type="entry name" value="CARBOXYLASE:PYRUVATE/ACETYL-COA/PROPIONYL-COA CARBOXYLASE"/>
    <property type="match status" value="1"/>
</dbReference>
<dbReference type="Gene3D" id="3.30.470.20">
    <property type="entry name" value="ATP-grasp fold, B domain"/>
    <property type="match status" value="1"/>
</dbReference>
<dbReference type="SUPFAM" id="SSF51246">
    <property type="entry name" value="Rudiment single hybrid motif"/>
    <property type="match status" value="1"/>
</dbReference>
<keyword evidence="4 6" id="KW-0067">ATP-binding</keyword>
<evidence type="ECO:0000256" key="6">
    <source>
        <dbReference type="PROSITE-ProRule" id="PRU00409"/>
    </source>
</evidence>
<keyword evidence="1" id="KW-0436">Ligase</keyword>
<dbReference type="Proteomes" id="UP001498398">
    <property type="component" value="Unassembled WGS sequence"/>
</dbReference>
<feature type="domain" description="Biotin carboxylation" evidence="8">
    <location>
        <begin position="3"/>
        <end position="467"/>
    </location>
</feature>
<dbReference type="Pfam" id="PF02682">
    <property type="entry name" value="CT_C_D"/>
    <property type="match status" value="1"/>
</dbReference>
<reference evidence="9 10" key="1">
    <citation type="submission" date="2024-01" db="EMBL/GenBank/DDBJ databases">
        <title>A draft genome for the cacao thread blight pathogen Marasmiellus scandens.</title>
        <authorList>
            <person name="Baruah I.K."/>
            <person name="Leung J."/>
            <person name="Bukari Y."/>
            <person name="Amoako-Attah I."/>
            <person name="Meinhardt L.W."/>
            <person name="Bailey B.A."/>
            <person name="Cohen S.P."/>
        </authorList>
    </citation>
    <scope>NUCLEOTIDE SEQUENCE [LARGE SCALE GENOMIC DNA]</scope>
    <source>
        <strain evidence="9 10">GH-19</strain>
    </source>
</reference>
<protein>
    <recommendedName>
        <fullName evidence="11">Urea carboxylase</fullName>
    </recommendedName>
</protein>
<dbReference type="SUPFAM" id="SSF160467">
    <property type="entry name" value="PH0987 N-terminal domain-like"/>
    <property type="match status" value="1"/>
</dbReference>
<evidence type="ECO:0000256" key="4">
    <source>
        <dbReference type="ARBA" id="ARBA00022840"/>
    </source>
</evidence>
<dbReference type="InterPro" id="IPR005481">
    <property type="entry name" value="BC-like_N"/>
</dbReference>
<name>A0ABR1JSA8_9AGAR</name>
<evidence type="ECO:0000259" key="8">
    <source>
        <dbReference type="PROSITE" id="PS50979"/>
    </source>
</evidence>
<dbReference type="SUPFAM" id="SSF52440">
    <property type="entry name" value="PreATP-grasp domain"/>
    <property type="match status" value="1"/>
</dbReference>
<proteinExistence type="predicted"/>
<dbReference type="Pfam" id="PF02626">
    <property type="entry name" value="CT_A_B"/>
    <property type="match status" value="1"/>
</dbReference>
<dbReference type="Gene3D" id="2.40.100.10">
    <property type="entry name" value="Cyclophilin-like"/>
    <property type="match status" value="2"/>
</dbReference>
<dbReference type="InterPro" id="IPR011053">
    <property type="entry name" value="Single_hybrid_motif"/>
</dbReference>
<dbReference type="SMART" id="SM00878">
    <property type="entry name" value="Biotin_carb_C"/>
    <property type="match status" value="1"/>
</dbReference>
<evidence type="ECO:0008006" key="11">
    <source>
        <dbReference type="Google" id="ProtNLM"/>
    </source>
</evidence>
<dbReference type="Pfam" id="PF02786">
    <property type="entry name" value="CPSase_L_D2"/>
    <property type="match status" value="1"/>
</dbReference>
<dbReference type="Gene3D" id="2.40.50.100">
    <property type="match status" value="1"/>
</dbReference>
<keyword evidence="5" id="KW-0092">Biotin</keyword>
<evidence type="ECO:0000256" key="2">
    <source>
        <dbReference type="ARBA" id="ARBA00022741"/>
    </source>
</evidence>
<dbReference type="SUPFAM" id="SSF50891">
    <property type="entry name" value="Cyclophilin-like"/>
    <property type="match status" value="2"/>
</dbReference>
<evidence type="ECO:0000313" key="10">
    <source>
        <dbReference type="Proteomes" id="UP001498398"/>
    </source>
</evidence>
<dbReference type="InterPro" id="IPR003778">
    <property type="entry name" value="CT_A_B"/>
</dbReference>
<dbReference type="InterPro" id="IPR050856">
    <property type="entry name" value="Biotin_carboxylase_complex"/>
</dbReference>
<dbReference type="PROSITE" id="PS00867">
    <property type="entry name" value="CPSASE_2"/>
    <property type="match status" value="1"/>
</dbReference>
<dbReference type="InterPro" id="IPR005482">
    <property type="entry name" value="Biotin_COase_C"/>
</dbReference>
<dbReference type="InterPro" id="IPR005479">
    <property type="entry name" value="CPAse_ATP-bd"/>
</dbReference>
<keyword evidence="3" id="KW-0378">Hydrolase</keyword>
<dbReference type="InterPro" id="IPR011761">
    <property type="entry name" value="ATP-grasp"/>
</dbReference>
<dbReference type="InterPro" id="IPR029000">
    <property type="entry name" value="Cyclophilin-like_dom_sf"/>
</dbReference>
<dbReference type="SMART" id="SM00796">
    <property type="entry name" value="AHS1"/>
    <property type="match status" value="1"/>
</dbReference>
<feature type="domain" description="ATP-grasp" evidence="7">
    <location>
        <begin position="130"/>
        <end position="331"/>
    </location>
</feature>
<dbReference type="Gene3D" id="3.30.1360.40">
    <property type="match status" value="1"/>
</dbReference>
<dbReference type="InterPro" id="IPR003833">
    <property type="entry name" value="CT_C_D"/>
</dbReference>
<dbReference type="SUPFAM" id="SSF56059">
    <property type="entry name" value="Glutathione synthetase ATP-binding domain-like"/>
    <property type="match status" value="1"/>
</dbReference>
<dbReference type="Pfam" id="PF00289">
    <property type="entry name" value="Biotin_carb_N"/>
    <property type="match status" value="1"/>
</dbReference>
<dbReference type="PROSITE" id="PS50975">
    <property type="entry name" value="ATP_GRASP"/>
    <property type="match status" value="1"/>
</dbReference>
<comment type="caution">
    <text evidence="9">The sequence shown here is derived from an EMBL/GenBank/DDBJ whole genome shotgun (WGS) entry which is preliminary data.</text>
</comment>
<gene>
    <name evidence="9" type="ORF">VKT23_006383</name>
</gene>
<dbReference type="InterPro" id="IPR011054">
    <property type="entry name" value="Rudment_hybrid_motif"/>
</dbReference>
<sequence>MYENHKLLVANRGEIAVRILRTARELGIPTVALYTPSDATAPHVTLADQAVVLTVDPGQSESSAYISSSGTANILEICKSYSVTLVHPGYGFLSENAEFARMVVESDAGITWLGPRPDVIHDMGIKHLARKIAVEAGIPVVPGSEGCLESVEEALAIARQIEYPMIIKATAGGGGMGMVACNNEGELREKLGSTMDRAKTLFGDARVFLERYFPAARHIEVQVFGNGQGKVIHLGERECSVQRRHQKVLEESPSPFCLAHPGLKDRVCAAAIRLCESIKYGSAGTVEFIVDENTAEFFFLEMNTRIQVEHPVTEEVHPGLDLIKMMIDQGIADRNGEVLSLDYLQEPGLDKHAIEVRVYSENPFEDFKPSPGILQLVDLECGSSSWLRVDGWVSGGTTITPFFDPLMCKLVVSGSSRGEALERLEEVLEKVKIQGPPNNLEFLRALVHDEAFRSGKANTRFLDSFKFVPRSFTVLSGGLESTVQDYPGRLIGLGIPRSGPMDSLASRVANTLVGNPHTTEAIEFIVVQNVDFELVFHSTAVVAITGKEVDLRIDGMPVETWSRVIVPSGGKLLVQAPSVTGALSPGLRNYLAIRGGFPGIPQYLGSKSTSMGLGGYQGRSLLPGDEIALGDSRPVGAEENEALSVPRRLIPVYPFEWVVHVLDGPHDDEEFVTSKGMHEFYSTSWKVSASSNRMGIRLEGLEGIKWARKNGGEGGSHPSNILDNGYALGSLNINGDTPVILTNEGPDMGGYVCFCTVVQADMWKLGQLSPGQRIKFKRISWHQARSLSKKCETWLSNIAQNVDDLEQILQKEDLDETPLDPKLRIIPPISGSDSPRAIFRQAGEGAILIEYGPMTLDFNLRARIHVLESLMKERNDLDLHFCPCIRSTMCHFDPSVVSQDDVLNALIDANNALPSNMAEMEFPGRRITFPIVLDDKWSREAIARYMKSTRSEAAYLPSNVEYLAKNNGLAGVHEALSKLVGSDWFVFGVGFYLACPFLVPIDPRCRLVGQKMNPSRTYTPRGAIGIAGVVAAIYPVESPGGYQLYGRTLPAWQTWGRGGSFSESRPWLLQPFDQVHFEPISEEEYVQLEKDFDGGRHTFATEPVVFSMNDYTSFVESIEREIVAFKEHQAAAVAIEEQREEGLLKKWLSEKRSAENHKEVDETNDGSVSIFSPLMASVWKIPFSKGDTIQSSDDVLLILEAMKTEIPIKAGARNVGRTVIALGKGIREGTLVQPGDTLLLLS</sequence>
<evidence type="ECO:0000313" key="9">
    <source>
        <dbReference type="EMBL" id="KAK7464217.1"/>
    </source>
</evidence>